<feature type="region of interest" description="Disordered" evidence="2">
    <location>
        <begin position="1"/>
        <end position="32"/>
    </location>
</feature>
<dbReference type="OrthoDB" id="37537at2759"/>
<evidence type="ECO:0000313" key="5">
    <source>
        <dbReference type="Proteomes" id="UP000316726"/>
    </source>
</evidence>
<name>A0A5B8MMH0_9CHLO</name>
<dbReference type="InterPro" id="IPR023210">
    <property type="entry name" value="NADP_OxRdtase_dom"/>
</dbReference>
<dbReference type="PANTHER" id="PTHR43364:SF4">
    <property type="entry name" value="NAD(P)-LINKED OXIDOREDUCTASE SUPERFAMILY PROTEIN"/>
    <property type="match status" value="1"/>
</dbReference>
<evidence type="ECO:0000259" key="3">
    <source>
        <dbReference type="Pfam" id="PF00248"/>
    </source>
</evidence>
<dbReference type="Proteomes" id="UP000316726">
    <property type="component" value="Chromosome 5"/>
</dbReference>
<gene>
    <name evidence="4" type="ORF">A3770_05p39890</name>
</gene>
<feature type="compositionally biased region" description="Low complexity" evidence="2">
    <location>
        <begin position="17"/>
        <end position="26"/>
    </location>
</feature>
<sequence length="340" mass="36665">MDVSLGCPRGRVGCRTSSSSSSSSPSRTAATRRLGGSDLVTSQVGIGTLQWGDEGCGFNKSYRAIDLEVAFKEAVADGISFFDTAEVYGYKQHKFMQSSECLLGEFSREVDTPVTIGSKVFTIPWTNLLVGGSPRLGRAALVEALKSSVERVGRPLDLWSIHFPFPTFKQSVLVDALKEAMDLELTRAVGVSNYSAAQMEEARELCSQAGVPLACNQVKYSLLDRKADKEGLLRLAKDLEVCVVAYSPLEGGKLTSAGRAKDPGNAKLQELLKVMEFVGTVNGGKSIAQVSLNYLVQKGALPIPAAKNAQQAREHAGAMGWSLDENEVSLLDEKLDYLKF</sequence>
<reference evidence="4 5" key="1">
    <citation type="submission" date="2018-07" db="EMBL/GenBank/DDBJ databases">
        <title>The complete nuclear genome of the prasinophyte Chloropicon primus (CCMP1205).</title>
        <authorList>
            <person name="Pombert J.-F."/>
            <person name="Otis C."/>
            <person name="Turmel M."/>
            <person name="Lemieux C."/>
        </authorList>
    </citation>
    <scope>NUCLEOTIDE SEQUENCE [LARGE SCALE GENOMIC DNA]</scope>
    <source>
        <strain evidence="4 5">CCMP1205</strain>
    </source>
</reference>
<dbReference type="SUPFAM" id="SSF51430">
    <property type="entry name" value="NAD(P)-linked oxidoreductase"/>
    <property type="match status" value="1"/>
</dbReference>
<dbReference type="PROSITE" id="PS00062">
    <property type="entry name" value="ALDOKETO_REDUCTASE_2"/>
    <property type="match status" value="1"/>
</dbReference>
<dbReference type="Pfam" id="PF00248">
    <property type="entry name" value="Aldo_ket_red"/>
    <property type="match status" value="1"/>
</dbReference>
<evidence type="ECO:0000313" key="4">
    <source>
        <dbReference type="EMBL" id="QDZ21471.1"/>
    </source>
</evidence>
<dbReference type="EMBL" id="CP031038">
    <property type="protein sequence ID" value="QDZ21471.1"/>
    <property type="molecule type" value="Genomic_DNA"/>
</dbReference>
<dbReference type="STRING" id="1764295.A0A5B8MMH0"/>
<organism evidence="4 5">
    <name type="scientific">Chloropicon primus</name>
    <dbReference type="NCBI Taxonomy" id="1764295"/>
    <lineage>
        <taxon>Eukaryota</taxon>
        <taxon>Viridiplantae</taxon>
        <taxon>Chlorophyta</taxon>
        <taxon>Chloropicophyceae</taxon>
        <taxon>Chloropicales</taxon>
        <taxon>Chloropicaceae</taxon>
        <taxon>Chloropicon</taxon>
    </lineage>
</organism>
<dbReference type="InterPro" id="IPR050523">
    <property type="entry name" value="AKR_Detox_Biosynth"/>
</dbReference>
<keyword evidence="5" id="KW-1185">Reference proteome</keyword>
<protein>
    <submittedName>
        <fullName evidence="4">Aldo/keto reductase</fullName>
    </submittedName>
</protein>
<feature type="domain" description="NADP-dependent oxidoreductase" evidence="3">
    <location>
        <begin position="44"/>
        <end position="335"/>
    </location>
</feature>
<evidence type="ECO:0000256" key="1">
    <source>
        <dbReference type="ARBA" id="ARBA00023002"/>
    </source>
</evidence>
<evidence type="ECO:0000256" key="2">
    <source>
        <dbReference type="SAM" id="MobiDB-lite"/>
    </source>
</evidence>
<dbReference type="InterPro" id="IPR036812">
    <property type="entry name" value="NAD(P)_OxRdtase_dom_sf"/>
</dbReference>
<dbReference type="InterPro" id="IPR018170">
    <property type="entry name" value="Aldo/ket_reductase_CS"/>
</dbReference>
<keyword evidence="1" id="KW-0560">Oxidoreductase</keyword>
<dbReference type="PANTHER" id="PTHR43364">
    <property type="entry name" value="NADH-SPECIFIC METHYLGLYOXAL REDUCTASE-RELATED"/>
    <property type="match status" value="1"/>
</dbReference>
<dbReference type="GO" id="GO:0016491">
    <property type="term" value="F:oxidoreductase activity"/>
    <property type="evidence" value="ECO:0007669"/>
    <property type="project" value="UniProtKB-KW"/>
</dbReference>
<dbReference type="AlphaFoldDB" id="A0A5B8MMH0"/>
<proteinExistence type="predicted"/>
<accession>A0A5B8MMH0</accession>
<dbReference type="Gene3D" id="3.20.20.100">
    <property type="entry name" value="NADP-dependent oxidoreductase domain"/>
    <property type="match status" value="1"/>
</dbReference>